<dbReference type="SUPFAM" id="SSF52540">
    <property type="entry name" value="P-loop containing nucleoside triphosphate hydrolases"/>
    <property type="match status" value="1"/>
</dbReference>
<gene>
    <name evidence="1" type="ORF">ACFQ5P_03515</name>
</gene>
<dbReference type="RefSeq" id="WP_131574029.1">
    <property type="nucleotide sequence ID" value="NZ_CBCSAJ010000017.1"/>
</dbReference>
<dbReference type="Gene3D" id="3.40.50.300">
    <property type="entry name" value="P-loop containing nucleotide triphosphate hydrolases"/>
    <property type="match status" value="1"/>
</dbReference>
<reference evidence="2" key="1">
    <citation type="journal article" date="2019" name="Int. J. Syst. Evol. Microbiol.">
        <title>The Global Catalogue of Microorganisms (GCM) 10K type strain sequencing project: providing services to taxonomists for standard genome sequencing and annotation.</title>
        <authorList>
            <consortium name="The Broad Institute Genomics Platform"/>
            <consortium name="The Broad Institute Genome Sequencing Center for Infectious Disease"/>
            <person name="Wu L."/>
            <person name="Ma J."/>
        </authorList>
    </citation>
    <scope>NUCLEOTIDE SEQUENCE [LARGE SCALE GENOMIC DNA]</scope>
    <source>
        <strain evidence="2">CCM 8875</strain>
    </source>
</reference>
<dbReference type="EMBL" id="JBHTOQ010000003">
    <property type="protein sequence ID" value="MFD1480358.1"/>
    <property type="molecule type" value="Genomic_DNA"/>
</dbReference>
<sequence>MAYLAEIRLTGAGIEDALIRFLPGPNVVTGDSDTGKSYLLRLVDYVLGADELTKVINEAADYELAWVEFREGDNILTLERHLSGGDVHAHSTSIANLVHTEEGAESAMEAAEEGHLVPPASSDPEVLVARRRGQQKAPDVTSRVLPFFGMGGDVQLRKNNDGSTQRLSIRTLIPAFLVNEDAIIAEGSPIISIGYDTTPAKRMFSYLLTGKDDAGIIAHERAELTKAKIKAKIGLVDELLAPIEERLYSHDEADEAASVKRLTATINDLSNTLEMNAQERAALRDERAERNEQRVRADTQLLAIHGMLVRYHLLDERYTSDLQRLDFLSEGVHYFGHLQDTSCPLCGQRLGSEPHRHQDTDGEVADAAKVREATVAEAGKIRGLQHDLGAAIADLEARQNAARTSRAEAATRLDEIDTRLDQVLAPGRQRTQATLNDLVRRRLHLQALEDDRGQYARLVTMRQELEGQLPRSKSTQTWAPLDPAALTRFCREVEAVLKAWSWADDVRVEFEEDRDRYDIKVNGKPRRSHGKGLRAVLHAAFSVALLCYCRDRRTPHPGFLVLDSPLTTVKQRLGTPRETPAGEDEIDGRIEPMFWNALSSLDPGLQIIVLENKEPAENLHDVLNLQLFAGADAEAFERAGFIPGVVAST</sequence>
<proteinExistence type="predicted"/>
<evidence type="ECO:0000313" key="2">
    <source>
        <dbReference type="Proteomes" id="UP001597302"/>
    </source>
</evidence>
<dbReference type="Proteomes" id="UP001597302">
    <property type="component" value="Unassembled WGS sequence"/>
</dbReference>
<dbReference type="InterPro" id="IPR027417">
    <property type="entry name" value="P-loop_NTPase"/>
</dbReference>
<keyword evidence="2" id="KW-1185">Reference proteome</keyword>
<name>A0ABW4DTU8_9RHOB</name>
<protein>
    <recommendedName>
        <fullName evidence="3">Rad50/SbcC-type AAA domain-containing protein</fullName>
    </recommendedName>
</protein>
<evidence type="ECO:0008006" key="3">
    <source>
        <dbReference type="Google" id="ProtNLM"/>
    </source>
</evidence>
<evidence type="ECO:0000313" key="1">
    <source>
        <dbReference type="EMBL" id="MFD1480358.1"/>
    </source>
</evidence>
<organism evidence="1 2">
    <name type="scientific">Paracoccus nototheniae</name>
    <dbReference type="NCBI Taxonomy" id="2489002"/>
    <lineage>
        <taxon>Bacteria</taxon>
        <taxon>Pseudomonadati</taxon>
        <taxon>Pseudomonadota</taxon>
        <taxon>Alphaproteobacteria</taxon>
        <taxon>Rhodobacterales</taxon>
        <taxon>Paracoccaceae</taxon>
        <taxon>Paracoccus</taxon>
    </lineage>
</organism>
<comment type="caution">
    <text evidence="1">The sequence shown here is derived from an EMBL/GenBank/DDBJ whole genome shotgun (WGS) entry which is preliminary data.</text>
</comment>
<accession>A0ABW4DTU8</accession>